<dbReference type="RefSeq" id="WP_092851540.1">
    <property type="nucleotide sequence ID" value="NZ_FOMI01000005.1"/>
</dbReference>
<accession>A0A1I1Q4H3</accession>
<evidence type="ECO:0000313" key="3">
    <source>
        <dbReference type="Proteomes" id="UP000199439"/>
    </source>
</evidence>
<dbReference type="EMBL" id="FOMI01000005">
    <property type="protein sequence ID" value="SFD16862.1"/>
    <property type="molecule type" value="Genomic_DNA"/>
</dbReference>
<dbReference type="Proteomes" id="UP000199439">
    <property type="component" value="Unassembled WGS sequence"/>
</dbReference>
<dbReference type="AlphaFoldDB" id="A0A1I1Q4H3"/>
<evidence type="ECO:0000256" key="1">
    <source>
        <dbReference type="SAM" id="Phobius"/>
    </source>
</evidence>
<gene>
    <name evidence="2" type="ORF">SAMN04487987_105171</name>
</gene>
<sequence>MKPLKDLRIAILLCFTLGLAPFYPEPHVWGKLKWVFGGAHGMEIKDWFDLLMHAFPFLLLVRIIALKLLNTAS</sequence>
<reference evidence="3" key="1">
    <citation type="submission" date="2016-10" db="EMBL/GenBank/DDBJ databases">
        <authorList>
            <person name="Varghese N."/>
            <person name="Submissions S."/>
        </authorList>
    </citation>
    <scope>NUCLEOTIDE SEQUENCE [LARGE SCALE GENOMIC DNA]</scope>
    <source>
        <strain evidence="3">DSM 25730</strain>
    </source>
</reference>
<dbReference type="STRING" id="870482.SAMN04487987_105171"/>
<feature type="transmembrane region" description="Helical" evidence="1">
    <location>
        <begin position="48"/>
        <end position="69"/>
    </location>
</feature>
<proteinExistence type="predicted"/>
<evidence type="ECO:0008006" key="4">
    <source>
        <dbReference type="Google" id="ProtNLM"/>
    </source>
</evidence>
<name>A0A1I1Q4H3_9FLAO</name>
<keyword evidence="1" id="KW-1133">Transmembrane helix</keyword>
<evidence type="ECO:0000313" key="2">
    <source>
        <dbReference type="EMBL" id="SFD16862.1"/>
    </source>
</evidence>
<dbReference type="OrthoDB" id="1467821at2"/>
<keyword evidence="3" id="KW-1185">Reference proteome</keyword>
<keyword evidence="1" id="KW-0812">Transmembrane</keyword>
<keyword evidence="1" id="KW-0472">Membrane</keyword>
<protein>
    <recommendedName>
        <fullName evidence="4">RND transporter</fullName>
    </recommendedName>
</protein>
<organism evidence="2 3">
    <name type="scientific">Algibacter pectinivorans</name>
    <dbReference type="NCBI Taxonomy" id="870482"/>
    <lineage>
        <taxon>Bacteria</taxon>
        <taxon>Pseudomonadati</taxon>
        <taxon>Bacteroidota</taxon>
        <taxon>Flavobacteriia</taxon>
        <taxon>Flavobacteriales</taxon>
        <taxon>Flavobacteriaceae</taxon>
        <taxon>Algibacter</taxon>
    </lineage>
</organism>